<sequence length="232" mass="25873">MQADFDARYVAEPFDRAAQTYDRGRLGWYRGVLGLLGGRAREPLLDVGCGTGYVACRLAQQGLGTVVCLDLSEGMLRVAWRRARRWRVDAAVSLVQGSAVALPFRSRAFETVLAAAVVHHVYGRERRVSALSEVRRVCRGFALITVWSALHPSNLLRVLSSRSRDVLVRWGGRGERYYHLYTPRELAEDLRAAGYEGFKAYLWDYKPSLLKRNIVVEYRAGEAQGAGALPGG</sequence>
<name>A0A7C4BB03_THEPE</name>
<dbReference type="AlphaFoldDB" id="A0A7C4BB03"/>
<dbReference type="GO" id="GO:0008757">
    <property type="term" value="F:S-adenosylmethionine-dependent methyltransferase activity"/>
    <property type="evidence" value="ECO:0007669"/>
    <property type="project" value="InterPro"/>
</dbReference>
<dbReference type="InterPro" id="IPR029063">
    <property type="entry name" value="SAM-dependent_MTases_sf"/>
</dbReference>
<dbReference type="InterPro" id="IPR013216">
    <property type="entry name" value="Methyltransf_11"/>
</dbReference>
<accession>A0A7C4BB03</accession>
<dbReference type="EMBL" id="DTFI01000138">
    <property type="protein sequence ID" value="HGI43859.1"/>
    <property type="molecule type" value="Genomic_DNA"/>
</dbReference>
<keyword evidence="2" id="KW-0808">Transferase</keyword>
<keyword evidence="2" id="KW-0489">Methyltransferase</keyword>
<organism evidence="2">
    <name type="scientific">Thermofilum pendens</name>
    <dbReference type="NCBI Taxonomy" id="2269"/>
    <lineage>
        <taxon>Archaea</taxon>
        <taxon>Thermoproteota</taxon>
        <taxon>Thermoprotei</taxon>
        <taxon>Thermofilales</taxon>
        <taxon>Thermofilaceae</taxon>
        <taxon>Thermofilum</taxon>
    </lineage>
</organism>
<dbReference type="PANTHER" id="PTHR42912:SF93">
    <property type="entry name" value="N6-ADENOSINE-METHYLTRANSFERASE TMT1A"/>
    <property type="match status" value="1"/>
</dbReference>
<dbReference type="SUPFAM" id="SSF53335">
    <property type="entry name" value="S-adenosyl-L-methionine-dependent methyltransferases"/>
    <property type="match status" value="1"/>
</dbReference>
<gene>
    <name evidence="2" type="ORF">ENV17_05700</name>
</gene>
<dbReference type="InterPro" id="IPR050508">
    <property type="entry name" value="Methyltransf_Superfamily"/>
</dbReference>
<protein>
    <submittedName>
        <fullName evidence="2">Class I SAM-dependent methyltransferase</fullName>
    </submittedName>
</protein>
<dbReference type="GO" id="GO:0032259">
    <property type="term" value="P:methylation"/>
    <property type="evidence" value="ECO:0007669"/>
    <property type="project" value="UniProtKB-KW"/>
</dbReference>
<feature type="domain" description="Methyltransferase type 11" evidence="1">
    <location>
        <begin position="45"/>
        <end position="139"/>
    </location>
</feature>
<evidence type="ECO:0000313" key="2">
    <source>
        <dbReference type="EMBL" id="HGI43859.1"/>
    </source>
</evidence>
<dbReference type="Gene3D" id="3.40.50.150">
    <property type="entry name" value="Vaccinia Virus protein VP39"/>
    <property type="match status" value="1"/>
</dbReference>
<proteinExistence type="predicted"/>
<dbReference type="Pfam" id="PF08241">
    <property type="entry name" value="Methyltransf_11"/>
    <property type="match status" value="1"/>
</dbReference>
<evidence type="ECO:0000259" key="1">
    <source>
        <dbReference type="Pfam" id="PF08241"/>
    </source>
</evidence>
<dbReference type="CDD" id="cd02440">
    <property type="entry name" value="AdoMet_MTases"/>
    <property type="match status" value="1"/>
</dbReference>
<dbReference type="PANTHER" id="PTHR42912">
    <property type="entry name" value="METHYLTRANSFERASE"/>
    <property type="match status" value="1"/>
</dbReference>
<comment type="caution">
    <text evidence="2">The sequence shown here is derived from an EMBL/GenBank/DDBJ whole genome shotgun (WGS) entry which is preliminary data.</text>
</comment>
<reference evidence="2" key="1">
    <citation type="journal article" date="2020" name="mSystems">
        <title>Genome- and Community-Level Interaction Insights into Carbon Utilization and Element Cycling Functions of Hydrothermarchaeota in Hydrothermal Sediment.</title>
        <authorList>
            <person name="Zhou Z."/>
            <person name="Liu Y."/>
            <person name="Xu W."/>
            <person name="Pan J."/>
            <person name="Luo Z.H."/>
            <person name="Li M."/>
        </authorList>
    </citation>
    <scope>NUCLEOTIDE SEQUENCE [LARGE SCALE GENOMIC DNA]</scope>
    <source>
        <strain evidence="2">SpSt-735</strain>
    </source>
</reference>